<feature type="transmembrane region" description="Helical" evidence="1">
    <location>
        <begin position="113"/>
        <end position="133"/>
    </location>
</feature>
<evidence type="ECO:0000256" key="1">
    <source>
        <dbReference type="SAM" id="Phobius"/>
    </source>
</evidence>
<feature type="transmembrane region" description="Helical" evidence="1">
    <location>
        <begin position="90"/>
        <end position="108"/>
    </location>
</feature>
<gene>
    <name evidence="3" type="ORF">FC83_GL001153</name>
</gene>
<accession>A0A0R1XMZ2</accession>
<keyword evidence="1" id="KW-0812">Transmembrane</keyword>
<feature type="transmembrane region" description="Helical" evidence="1">
    <location>
        <begin position="224"/>
        <end position="241"/>
    </location>
</feature>
<feature type="transmembrane region" description="Helical" evidence="1">
    <location>
        <begin position="145"/>
        <end position="165"/>
    </location>
</feature>
<comment type="caution">
    <text evidence="3">The sequence shown here is derived from an EMBL/GenBank/DDBJ whole genome shotgun (WGS) entry which is preliminary data.</text>
</comment>
<dbReference type="Proteomes" id="UP000051236">
    <property type="component" value="Unassembled WGS sequence"/>
</dbReference>
<protein>
    <submittedName>
        <fullName evidence="3">Putative membrane spanning protein</fullName>
    </submittedName>
</protein>
<sequence>MVYLFYPQYEVVILLKIIGFFFFNPVFLVAICVIAISGYRRIQQERRQFSIAIDSHFLEARSFFKDGLFVGLIASVVSLLLGIVVDNNWLVWYVLITLLGLVCFTAFWDNGILWLLVAGLAWFKPNLVLPGFFNDTIIAPVQGAVIPSALAIAALGLGACARLFQKMPQLELSPKIKNAVRGGREAYYAVQRLYLMPLILLVPGDAFPMLKGWWPFFNLGNQRFTILVLPLILGLNLKLNRRLPAELTQLQRPFMLASVIMLGLAFLGLRGQLPGLSLILGAVLVILLRGYVARFLAKGTSHLLQPKAGIQVLAVQKGTPAQKAGLTAGDVVLSANGQPVNSQAQFYEVIQASATFVSLRVKTLHQDIKLAETAIYKDSPHELGIITFPDSEQTHQRRI</sequence>
<feature type="domain" description="PDZ" evidence="2">
    <location>
        <begin position="308"/>
        <end position="365"/>
    </location>
</feature>
<keyword evidence="1" id="KW-0472">Membrane</keyword>
<dbReference type="Pfam" id="PF17820">
    <property type="entry name" value="PDZ_6"/>
    <property type="match status" value="1"/>
</dbReference>
<name>A0A0R1XMZ2_9LACO</name>
<dbReference type="SUPFAM" id="SSF50156">
    <property type="entry name" value="PDZ domain-like"/>
    <property type="match status" value="1"/>
</dbReference>
<dbReference type="InterPro" id="IPR001478">
    <property type="entry name" value="PDZ"/>
</dbReference>
<dbReference type="SMART" id="SM00228">
    <property type="entry name" value="PDZ"/>
    <property type="match status" value="1"/>
</dbReference>
<organism evidence="3 4">
    <name type="scientific">Agrilactobacillus composti DSM 18527 = JCM 14202</name>
    <dbReference type="NCBI Taxonomy" id="1423734"/>
    <lineage>
        <taxon>Bacteria</taxon>
        <taxon>Bacillati</taxon>
        <taxon>Bacillota</taxon>
        <taxon>Bacilli</taxon>
        <taxon>Lactobacillales</taxon>
        <taxon>Lactobacillaceae</taxon>
        <taxon>Agrilactobacillus</taxon>
    </lineage>
</organism>
<dbReference type="InterPro" id="IPR041489">
    <property type="entry name" value="PDZ_6"/>
</dbReference>
<proteinExistence type="predicted"/>
<feature type="transmembrane region" description="Helical" evidence="1">
    <location>
        <begin position="253"/>
        <end position="269"/>
    </location>
</feature>
<dbReference type="AlphaFoldDB" id="A0A0R1XMZ2"/>
<dbReference type="PATRIC" id="fig|1423734.3.peg.1165"/>
<dbReference type="PROSITE" id="PS50106">
    <property type="entry name" value="PDZ"/>
    <property type="match status" value="1"/>
</dbReference>
<feature type="transmembrane region" description="Helical" evidence="1">
    <location>
        <begin position="186"/>
        <end position="204"/>
    </location>
</feature>
<evidence type="ECO:0000313" key="3">
    <source>
        <dbReference type="EMBL" id="KRM31149.1"/>
    </source>
</evidence>
<evidence type="ECO:0000313" key="4">
    <source>
        <dbReference type="Proteomes" id="UP000051236"/>
    </source>
</evidence>
<feature type="transmembrane region" description="Helical" evidence="1">
    <location>
        <begin position="67"/>
        <end position="84"/>
    </location>
</feature>
<feature type="transmembrane region" description="Helical" evidence="1">
    <location>
        <begin position="275"/>
        <end position="297"/>
    </location>
</feature>
<reference evidence="3 4" key="1">
    <citation type="journal article" date="2015" name="Genome Announc.">
        <title>Expanding the biotechnology potential of lactobacilli through comparative genomics of 213 strains and associated genera.</title>
        <authorList>
            <person name="Sun Z."/>
            <person name="Harris H.M."/>
            <person name="McCann A."/>
            <person name="Guo C."/>
            <person name="Argimon S."/>
            <person name="Zhang W."/>
            <person name="Yang X."/>
            <person name="Jeffery I.B."/>
            <person name="Cooney J.C."/>
            <person name="Kagawa T.F."/>
            <person name="Liu W."/>
            <person name="Song Y."/>
            <person name="Salvetti E."/>
            <person name="Wrobel A."/>
            <person name="Rasinkangas P."/>
            <person name="Parkhill J."/>
            <person name="Rea M.C."/>
            <person name="O'Sullivan O."/>
            <person name="Ritari J."/>
            <person name="Douillard F.P."/>
            <person name="Paul Ross R."/>
            <person name="Yang R."/>
            <person name="Briner A.E."/>
            <person name="Felis G.E."/>
            <person name="de Vos W.M."/>
            <person name="Barrangou R."/>
            <person name="Klaenhammer T.R."/>
            <person name="Caufield P.W."/>
            <person name="Cui Y."/>
            <person name="Zhang H."/>
            <person name="O'Toole P.W."/>
        </authorList>
    </citation>
    <scope>NUCLEOTIDE SEQUENCE [LARGE SCALE GENOMIC DNA]</scope>
    <source>
        <strain evidence="3 4">DSM 18527</strain>
    </source>
</reference>
<feature type="transmembrane region" description="Helical" evidence="1">
    <location>
        <begin position="12"/>
        <end position="39"/>
    </location>
</feature>
<keyword evidence="4" id="KW-1185">Reference proteome</keyword>
<dbReference type="Gene3D" id="2.30.42.10">
    <property type="match status" value="1"/>
</dbReference>
<keyword evidence="1" id="KW-1133">Transmembrane helix</keyword>
<dbReference type="STRING" id="1423734.FC83_GL001153"/>
<dbReference type="InterPro" id="IPR036034">
    <property type="entry name" value="PDZ_sf"/>
</dbReference>
<evidence type="ECO:0000259" key="2">
    <source>
        <dbReference type="PROSITE" id="PS50106"/>
    </source>
</evidence>
<dbReference type="EMBL" id="AZGA01000084">
    <property type="protein sequence ID" value="KRM31149.1"/>
    <property type="molecule type" value="Genomic_DNA"/>
</dbReference>
<dbReference type="eggNOG" id="COG0265">
    <property type="taxonomic scope" value="Bacteria"/>
</dbReference>